<evidence type="ECO:0000256" key="3">
    <source>
        <dbReference type="ARBA" id="ARBA00022490"/>
    </source>
</evidence>
<evidence type="ECO:0000256" key="1">
    <source>
        <dbReference type="ARBA" id="ARBA00004496"/>
    </source>
</evidence>
<dbReference type="NCBIfam" id="NF006873">
    <property type="entry name" value="PRK09369.1"/>
    <property type="match status" value="1"/>
</dbReference>
<evidence type="ECO:0000256" key="7">
    <source>
        <dbReference type="ARBA" id="ARBA00022984"/>
    </source>
</evidence>
<dbReference type="Pfam" id="PF00275">
    <property type="entry name" value="EPSP_synthase"/>
    <property type="match status" value="1"/>
</dbReference>
<keyword evidence="5 12" id="KW-0808">Transferase</keyword>
<dbReference type="GO" id="GO:0051301">
    <property type="term" value="P:cell division"/>
    <property type="evidence" value="ECO:0007669"/>
    <property type="project" value="UniProtKB-KW"/>
</dbReference>
<reference evidence="14 15" key="1">
    <citation type="submission" date="2013-12" db="EMBL/GenBank/DDBJ databases">
        <authorList>
            <person name="Stott M."/>
        </authorList>
    </citation>
    <scope>NUCLEOTIDE SEQUENCE [LARGE SCALE GENOMIC DNA]</scope>
    <source>
        <strain evidence="14 15">K22</strain>
    </source>
</reference>
<evidence type="ECO:0000313" key="14">
    <source>
        <dbReference type="EMBL" id="CDM67007.1"/>
    </source>
</evidence>
<dbReference type="FunFam" id="3.65.10.10:FF:000001">
    <property type="entry name" value="UDP-N-acetylglucosamine 1-carboxyvinyltransferase"/>
    <property type="match status" value="1"/>
</dbReference>
<dbReference type="OrthoDB" id="9803760at2"/>
<keyword evidence="8 12" id="KW-0131">Cell cycle</keyword>
<protein>
    <recommendedName>
        <fullName evidence="12">UDP-N-acetylglucosamine 1-carboxyvinyltransferase</fullName>
        <ecNumber evidence="12">2.5.1.7</ecNumber>
    </recommendedName>
    <alternativeName>
        <fullName evidence="12">Enoylpyruvate transferase</fullName>
    </alternativeName>
    <alternativeName>
        <fullName evidence="12">UDP-N-acetylglucosamine enolpyruvyl transferase</fullName>
        <shortName evidence="12">EPT</shortName>
    </alternativeName>
</protein>
<keyword evidence="3 12" id="KW-0963">Cytoplasm</keyword>
<accession>A0A0B6X1Y8</accession>
<feature type="modified residue" description="2-(S-cysteinyl)pyruvic acid O-phosphothioketal" evidence="12">
    <location>
        <position position="117"/>
    </location>
</feature>
<evidence type="ECO:0000313" key="15">
    <source>
        <dbReference type="Proteomes" id="UP000031518"/>
    </source>
</evidence>
<feature type="binding site" evidence="12">
    <location>
        <begin position="122"/>
        <end position="126"/>
    </location>
    <ligand>
        <name>UDP-N-acetyl-alpha-D-glucosamine</name>
        <dbReference type="ChEBI" id="CHEBI:57705"/>
    </ligand>
</feature>
<comment type="function">
    <text evidence="12">Cell wall formation. Adds enolpyruvyl to UDP-N-acetylglucosamine.</text>
</comment>
<evidence type="ECO:0000256" key="9">
    <source>
        <dbReference type="ARBA" id="ARBA00023316"/>
    </source>
</evidence>
<evidence type="ECO:0000256" key="10">
    <source>
        <dbReference type="ARBA" id="ARBA00038367"/>
    </source>
</evidence>
<dbReference type="UniPathway" id="UPA00219"/>
<comment type="pathway">
    <text evidence="2 12">Cell wall biogenesis; peptidoglycan biosynthesis.</text>
</comment>
<dbReference type="EC" id="2.5.1.7" evidence="12"/>
<keyword evidence="12" id="KW-0670">Pyruvate</keyword>
<organism evidence="14 15">
    <name type="scientific">Pyrinomonas methylaliphatogenes</name>
    <dbReference type="NCBI Taxonomy" id="454194"/>
    <lineage>
        <taxon>Bacteria</taxon>
        <taxon>Pseudomonadati</taxon>
        <taxon>Acidobacteriota</taxon>
        <taxon>Blastocatellia</taxon>
        <taxon>Blastocatellales</taxon>
        <taxon>Pyrinomonadaceae</taxon>
        <taxon>Pyrinomonas</taxon>
    </lineage>
</organism>
<comment type="catalytic activity">
    <reaction evidence="11 12">
        <text>phosphoenolpyruvate + UDP-N-acetyl-alpha-D-glucosamine = UDP-N-acetyl-3-O-(1-carboxyvinyl)-alpha-D-glucosamine + phosphate</text>
        <dbReference type="Rhea" id="RHEA:18681"/>
        <dbReference type="ChEBI" id="CHEBI:43474"/>
        <dbReference type="ChEBI" id="CHEBI:57705"/>
        <dbReference type="ChEBI" id="CHEBI:58702"/>
        <dbReference type="ChEBI" id="CHEBI:68483"/>
        <dbReference type="EC" id="2.5.1.7"/>
    </reaction>
</comment>
<keyword evidence="7 12" id="KW-0573">Peptidoglycan synthesis</keyword>
<feature type="domain" description="Enolpyruvate transferase" evidence="13">
    <location>
        <begin position="7"/>
        <end position="411"/>
    </location>
</feature>
<evidence type="ECO:0000259" key="13">
    <source>
        <dbReference type="Pfam" id="PF00275"/>
    </source>
</evidence>
<dbReference type="HAMAP" id="MF_00111">
    <property type="entry name" value="MurA"/>
    <property type="match status" value="1"/>
</dbReference>
<dbReference type="GO" id="GO:0008760">
    <property type="term" value="F:UDP-N-acetylglucosamine 1-carboxyvinyltransferase activity"/>
    <property type="evidence" value="ECO:0007669"/>
    <property type="project" value="UniProtKB-UniRule"/>
</dbReference>
<dbReference type="GO" id="GO:0071555">
    <property type="term" value="P:cell wall organization"/>
    <property type="evidence" value="ECO:0007669"/>
    <property type="project" value="UniProtKB-KW"/>
</dbReference>
<comment type="caution">
    <text evidence="12">Lacks conserved residue(s) required for the propagation of feature annotation.</text>
</comment>
<evidence type="ECO:0000256" key="5">
    <source>
        <dbReference type="ARBA" id="ARBA00022679"/>
    </source>
</evidence>
<dbReference type="GO" id="GO:0008360">
    <property type="term" value="P:regulation of cell shape"/>
    <property type="evidence" value="ECO:0007669"/>
    <property type="project" value="UniProtKB-KW"/>
</dbReference>
<keyword evidence="9 12" id="KW-0961">Cell wall biogenesis/degradation</keyword>
<dbReference type="InterPro" id="IPR050068">
    <property type="entry name" value="MurA_subfamily"/>
</dbReference>
<keyword evidence="15" id="KW-1185">Reference proteome</keyword>
<dbReference type="NCBIfam" id="TIGR01072">
    <property type="entry name" value="murA"/>
    <property type="match status" value="1"/>
</dbReference>
<feature type="active site" description="Proton donor" evidence="12">
    <location>
        <position position="117"/>
    </location>
</feature>
<comment type="similarity">
    <text evidence="10 12">Belongs to the EPSP synthase family. MurA subfamily.</text>
</comment>
<feature type="binding site" evidence="12">
    <location>
        <begin position="22"/>
        <end position="23"/>
    </location>
    <ligand>
        <name>phosphoenolpyruvate</name>
        <dbReference type="ChEBI" id="CHEBI:58702"/>
    </ligand>
</feature>
<feature type="binding site" evidence="12">
    <location>
        <position position="332"/>
    </location>
    <ligand>
        <name>UDP-N-acetyl-alpha-D-glucosamine</name>
        <dbReference type="ChEBI" id="CHEBI:57705"/>
    </ligand>
</feature>
<evidence type="ECO:0000256" key="2">
    <source>
        <dbReference type="ARBA" id="ARBA00004752"/>
    </source>
</evidence>
<dbReference type="STRING" id="454194.PYK22_03056"/>
<evidence type="ECO:0000256" key="8">
    <source>
        <dbReference type="ARBA" id="ARBA00023306"/>
    </source>
</evidence>
<dbReference type="GO" id="GO:0005737">
    <property type="term" value="C:cytoplasm"/>
    <property type="evidence" value="ECO:0007669"/>
    <property type="project" value="UniProtKB-SubCell"/>
</dbReference>
<dbReference type="Gene3D" id="3.65.10.10">
    <property type="entry name" value="Enolpyruvate transferase domain"/>
    <property type="match status" value="2"/>
</dbReference>
<evidence type="ECO:0000256" key="12">
    <source>
        <dbReference type="HAMAP-Rule" id="MF_00111"/>
    </source>
</evidence>
<evidence type="ECO:0000256" key="11">
    <source>
        <dbReference type="ARBA" id="ARBA00047527"/>
    </source>
</evidence>
<dbReference type="PANTHER" id="PTHR43783:SF1">
    <property type="entry name" value="UDP-N-ACETYLGLUCOSAMINE 1-CARBOXYVINYLTRANSFERASE"/>
    <property type="match status" value="1"/>
</dbReference>
<keyword evidence="6 12" id="KW-0133">Cell shape</keyword>
<dbReference type="InterPro" id="IPR005750">
    <property type="entry name" value="UDP_GlcNAc_COvinyl_MurA"/>
</dbReference>
<evidence type="ECO:0000256" key="4">
    <source>
        <dbReference type="ARBA" id="ARBA00022618"/>
    </source>
</evidence>
<dbReference type="GO" id="GO:0019277">
    <property type="term" value="P:UDP-N-acetylgalactosamine biosynthetic process"/>
    <property type="evidence" value="ECO:0007669"/>
    <property type="project" value="InterPro"/>
</dbReference>
<dbReference type="PANTHER" id="PTHR43783">
    <property type="entry name" value="UDP-N-ACETYLGLUCOSAMINE 1-CARBOXYVINYLTRANSFERASE"/>
    <property type="match status" value="1"/>
</dbReference>
<proteinExistence type="inferred from homology"/>
<reference evidence="14 15" key="2">
    <citation type="submission" date="2015-01" db="EMBL/GenBank/DDBJ databases">
        <title>Complete genome sequence of Pyrinomonas methylaliphatogenes type strain K22T.</title>
        <authorList>
            <person name="Lee K.C.Y."/>
            <person name="Power J.F."/>
            <person name="Dunfield P.F."/>
            <person name="Morgan X.C."/>
            <person name="Huttenhower C."/>
            <person name="Stott M.B."/>
        </authorList>
    </citation>
    <scope>NUCLEOTIDE SEQUENCE [LARGE SCALE GENOMIC DNA]</scope>
    <source>
        <strain evidence="14 15">K22</strain>
    </source>
</reference>
<dbReference type="GO" id="GO:0009252">
    <property type="term" value="P:peptidoglycan biosynthetic process"/>
    <property type="evidence" value="ECO:0007669"/>
    <property type="project" value="UniProtKB-UniRule"/>
</dbReference>
<dbReference type="SUPFAM" id="SSF55205">
    <property type="entry name" value="EPT/RTPC-like"/>
    <property type="match status" value="1"/>
</dbReference>
<gene>
    <name evidence="12" type="primary">murA</name>
    <name evidence="14" type="ORF">PYK22_03056</name>
</gene>
<comment type="subcellular location">
    <subcellularLocation>
        <location evidence="1 12">Cytoplasm</location>
    </subcellularLocation>
</comment>
<dbReference type="Proteomes" id="UP000031518">
    <property type="component" value="Unassembled WGS sequence"/>
</dbReference>
<dbReference type="EMBL" id="CBXV010000008">
    <property type="protein sequence ID" value="CDM67007.1"/>
    <property type="molecule type" value="Genomic_DNA"/>
</dbReference>
<dbReference type="RefSeq" id="WP_041978554.1">
    <property type="nucleotide sequence ID" value="NZ_CBXV010000008.1"/>
</dbReference>
<dbReference type="InterPro" id="IPR013792">
    <property type="entry name" value="RNA3'P_cycl/enolpyr_Trfase_a/b"/>
</dbReference>
<evidence type="ECO:0000256" key="6">
    <source>
        <dbReference type="ARBA" id="ARBA00022960"/>
    </source>
</evidence>
<keyword evidence="4 12" id="KW-0132">Cell division</keyword>
<dbReference type="AlphaFoldDB" id="A0A0B6X1Y8"/>
<feature type="binding site" evidence="12">
    <location>
        <position position="310"/>
    </location>
    <ligand>
        <name>UDP-N-acetyl-alpha-D-glucosamine</name>
        <dbReference type="ChEBI" id="CHEBI:57705"/>
    </ligand>
</feature>
<dbReference type="InterPro" id="IPR036968">
    <property type="entry name" value="Enolpyruvate_Tfrase_sf"/>
</dbReference>
<dbReference type="CDD" id="cd01555">
    <property type="entry name" value="UdpNAET"/>
    <property type="match status" value="1"/>
</dbReference>
<sequence>MDKFYIQGGRELRGQVRISGAKNSALPCMAAALLTAETVTLHNVPYVRDCMTLRRLLEDLGATVLTPELHTHKINAAHVELFEAPYDLVKTMRASVLVLGPLVARFGRARVSLPGGCAIGTRPIDLHLEGLRQLGAEISLEAGYVVARIPNGERLRGTEIEFSKVTVTGTENLMMAATLARGKTVLRNAAREPEVSDLAALLNRMGARVRGAGTSVIEIEGVEALGGAEHRIIPDRIETGTFLVAAAITRGELELKDCCPEHLTATIEQLREVGVTIEELDQSTLRVAGHEGAFIARDVVTEPYPGFPTDMQAQYMALMTQAEGEARITETIFENRFMHAAEMRRMGARIEIEGRTAIVHGPTRLMGANVQASDLRASASLVLAGLAAEGETVIDRVYHIDRGYERIEDKLRAVGARIERMR</sequence>
<feature type="binding site" evidence="12">
    <location>
        <position position="93"/>
    </location>
    <ligand>
        <name>UDP-N-acetyl-alpha-D-glucosamine</name>
        <dbReference type="ChEBI" id="CHEBI:57705"/>
    </ligand>
</feature>
<name>A0A0B6X1Y8_9BACT</name>
<dbReference type="InterPro" id="IPR001986">
    <property type="entry name" value="Enolpyruvate_Tfrase_dom"/>
</dbReference>